<dbReference type="InterPro" id="IPR017896">
    <property type="entry name" value="4Fe4S_Fe-S-bd"/>
</dbReference>
<feature type="domain" description="4Fe-4S ferredoxin-type" evidence="4">
    <location>
        <begin position="34"/>
        <end position="65"/>
    </location>
</feature>
<dbReference type="PROSITE" id="PS00198">
    <property type="entry name" value="4FE4S_FER_1"/>
    <property type="match status" value="1"/>
</dbReference>
<dbReference type="Pfam" id="PF12838">
    <property type="entry name" value="Fer4_7"/>
    <property type="match status" value="1"/>
</dbReference>
<feature type="domain" description="4Fe-4S ferredoxin-type" evidence="4">
    <location>
        <begin position="1"/>
        <end position="29"/>
    </location>
</feature>
<evidence type="ECO:0000256" key="2">
    <source>
        <dbReference type="ARBA" id="ARBA00023004"/>
    </source>
</evidence>
<reference evidence="5 6" key="1">
    <citation type="journal article" date="2013" name="Environ. Microbiol.">
        <title>Complete genome, catabolic sub-proteomes and key-metabolites of Desulfobacula toluolica Tol2, a marine, aromatic compound-degrading, sulfate-reducing bacterium.</title>
        <authorList>
            <person name="Wohlbrand L."/>
            <person name="Jacob J.H."/>
            <person name="Kube M."/>
            <person name="Mussmann M."/>
            <person name="Jarling R."/>
            <person name="Beck A."/>
            <person name="Amann R."/>
            <person name="Wilkes H."/>
            <person name="Reinhardt R."/>
            <person name="Rabus R."/>
        </authorList>
    </citation>
    <scope>NUCLEOTIDE SEQUENCE [LARGE SCALE GENOMIC DNA]</scope>
    <source>
        <strain evidence="6">DSM 7467 / Tol2</strain>
    </source>
</reference>
<keyword evidence="1" id="KW-0479">Metal-binding</keyword>
<evidence type="ECO:0000313" key="6">
    <source>
        <dbReference type="Proteomes" id="UP000007347"/>
    </source>
</evidence>
<dbReference type="InterPro" id="IPR052977">
    <property type="entry name" value="Polyferredoxin-like_ET"/>
</dbReference>
<dbReference type="PROSITE" id="PS51379">
    <property type="entry name" value="4FE4S_FER_2"/>
    <property type="match status" value="2"/>
</dbReference>
<sequence>MIVQQMESCSGCSACESICPNDAIDMKENKEGFLYPSINAEKCDQCGICEDICPVLSSNWRLPRNETPLIYAAWNNDAKIRRLSSSGGVFTDLAIGTLEIGGVVFGAGFNEDAEVTHKAVGDVNSLEDLRGSKYVQSRIGDTYEQVQELLNEKKQVLFSGTPCQIAGLYAFLGRDDENLYTCDFICHGVPSPKVYQKYLAYMENKYNSKVKHVSFRDKRFGWIRPVVVVDFEEGGQKWEFSQDNPYFFGFVKNIFLRRACYVCSFKGIPRVSDITLADFWGIGEREPGLDNDKGTSLVLVNSEKGQMLWEKCRSSLFSKKCPAEYLNGNSTLFGSVPANNKRDFFFRDLDRFGFEAIIDKYMKPRNKIRQWMSLLKALMIRTINGILKNQL</sequence>
<dbReference type="HOGENOM" id="CLU_037958_1_0_7"/>
<evidence type="ECO:0000256" key="1">
    <source>
        <dbReference type="ARBA" id="ARBA00022723"/>
    </source>
</evidence>
<keyword evidence="3" id="KW-0411">Iron-sulfur</keyword>
<dbReference type="EMBL" id="FO203503">
    <property type="protein sequence ID" value="CCK78986.1"/>
    <property type="molecule type" value="Genomic_DNA"/>
</dbReference>
<dbReference type="STRING" id="651182.TOL2_C08180"/>
<gene>
    <name evidence="5" type="ordered locus">TOL2_C08180</name>
</gene>
<dbReference type="PANTHER" id="PTHR43193">
    <property type="match status" value="1"/>
</dbReference>
<keyword evidence="2" id="KW-0408">Iron</keyword>
<dbReference type="AlphaFoldDB" id="K0NDM3"/>
<dbReference type="InterPro" id="IPR007525">
    <property type="entry name" value="FrhB_FdhB_C"/>
</dbReference>
<evidence type="ECO:0000313" key="5">
    <source>
        <dbReference type="EMBL" id="CCK78986.1"/>
    </source>
</evidence>
<keyword evidence="6" id="KW-1185">Reference proteome</keyword>
<dbReference type="SUPFAM" id="SSF54862">
    <property type="entry name" value="4Fe-4S ferredoxins"/>
    <property type="match status" value="1"/>
</dbReference>
<protein>
    <submittedName>
        <fullName evidence="5">Uncharacterized 4Fe-4S cluster protein</fullName>
    </submittedName>
</protein>
<dbReference type="Proteomes" id="UP000007347">
    <property type="component" value="Chromosome"/>
</dbReference>
<evidence type="ECO:0000256" key="3">
    <source>
        <dbReference type="ARBA" id="ARBA00023014"/>
    </source>
</evidence>
<dbReference type="KEGG" id="dto:TOL2_C08180"/>
<accession>K0NDM3</accession>
<dbReference type="GO" id="GO:0051536">
    <property type="term" value="F:iron-sulfur cluster binding"/>
    <property type="evidence" value="ECO:0007669"/>
    <property type="project" value="UniProtKB-KW"/>
</dbReference>
<organism evidence="5 6">
    <name type="scientific">Desulfobacula toluolica (strain DSM 7467 / Tol2)</name>
    <dbReference type="NCBI Taxonomy" id="651182"/>
    <lineage>
        <taxon>Bacteria</taxon>
        <taxon>Pseudomonadati</taxon>
        <taxon>Thermodesulfobacteriota</taxon>
        <taxon>Desulfobacteria</taxon>
        <taxon>Desulfobacterales</taxon>
        <taxon>Desulfobacteraceae</taxon>
        <taxon>Desulfobacula</taxon>
    </lineage>
</organism>
<dbReference type="Gene3D" id="3.30.70.20">
    <property type="match status" value="1"/>
</dbReference>
<name>K0NDM3_DESTT</name>
<dbReference type="OrthoDB" id="9789030at2"/>
<dbReference type="RefSeq" id="WP_014956338.1">
    <property type="nucleotide sequence ID" value="NC_018645.1"/>
</dbReference>
<dbReference type="InterPro" id="IPR017900">
    <property type="entry name" value="4Fe4S_Fe_S_CS"/>
</dbReference>
<dbReference type="GO" id="GO:0046872">
    <property type="term" value="F:metal ion binding"/>
    <property type="evidence" value="ECO:0007669"/>
    <property type="project" value="UniProtKB-KW"/>
</dbReference>
<dbReference type="Pfam" id="PF04432">
    <property type="entry name" value="FrhB_FdhB_C"/>
    <property type="match status" value="1"/>
</dbReference>
<evidence type="ECO:0000259" key="4">
    <source>
        <dbReference type="PROSITE" id="PS51379"/>
    </source>
</evidence>
<proteinExistence type="predicted"/>
<dbReference type="PANTHER" id="PTHR43193:SF2">
    <property type="entry name" value="POLYFERREDOXIN PROTEIN FWDF"/>
    <property type="match status" value="1"/>
</dbReference>